<dbReference type="PRINTS" id="PR01217">
    <property type="entry name" value="PRICHEXTENSN"/>
</dbReference>
<feature type="compositionally biased region" description="Polar residues" evidence="1">
    <location>
        <begin position="355"/>
        <end position="371"/>
    </location>
</feature>
<organism evidence="2 3">
    <name type="scientific">Hesseltinella vesiculosa</name>
    <dbReference type="NCBI Taxonomy" id="101127"/>
    <lineage>
        <taxon>Eukaryota</taxon>
        <taxon>Fungi</taxon>
        <taxon>Fungi incertae sedis</taxon>
        <taxon>Mucoromycota</taxon>
        <taxon>Mucoromycotina</taxon>
        <taxon>Mucoromycetes</taxon>
        <taxon>Mucorales</taxon>
        <taxon>Cunninghamellaceae</taxon>
        <taxon>Hesseltinella</taxon>
    </lineage>
</organism>
<evidence type="ECO:0000313" key="3">
    <source>
        <dbReference type="Proteomes" id="UP000242146"/>
    </source>
</evidence>
<protein>
    <submittedName>
        <fullName evidence="2">Uncharacterized protein</fullName>
    </submittedName>
</protein>
<feature type="compositionally biased region" description="Polar residues" evidence="1">
    <location>
        <begin position="549"/>
        <end position="572"/>
    </location>
</feature>
<feature type="region of interest" description="Disordered" evidence="1">
    <location>
        <begin position="332"/>
        <end position="662"/>
    </location>
</feature>
<feature type="region of interest" description="Disordered" evidence="1">
    <location>
        <begin position="79"/>
        <end position="166"/>
    </location>
</feature>
<proteinExistence type="predicted"/>
<evidence type="ECO:0000313" key="2">
    <source>
        <dbReference type="EMBL" id="ORX58319.1"/>
    </source>
</evidence>
<feature type="compositionally biased region" description="Low complexity" evidence="1">
    <location>
        <begin position="111"/>
        <end position="123"/>
    </location>
</feature>
<accession>A0A1X2GPF4</accession>
<comment type="caution">
    <text evidence="2">The sequence shown here is derived from an EMBL/GenBank/DDBJ whole genome shotgun (WGS) entry which is preliminary data.</text>
</comment>
<feature type="compositionally biased region" description="Pro residues" evidence="1">
    <location>
        <begin position="620"/>
        <end position="632"/>
    </location>
</feature>
<dbReference type="EMBL" id="MCGT01000007">
    <property type="protein sequence ID" value="ORX58319.1"/>
    <property type="molecule type" value="Genomic_DNA"/>
</dbReference>
<feature type="compositionally biased region" description="Pro residues" evidence="1">
    <location>
        <begin position="124"/>
        <end position="140"/>
    </location>
</feature>
<name>A0A1X2GPF4_9FUNG</name>
<reference evidence="2 3" key="1">
    <citation type="submission" date="2016-07" db="EMBL/GenBank/DDBJ databases">
        <title>Pervasive Adenine N6-methylation of Active Genes in Fungi.</title>
        <authorList>
            <consortium name="DOE Joint Genome Institute"/>
            <person name="Mondo S.J."/>
            <person name="Dannebaum R.O."/>
            <person name="Kuo R.C."/>
            <person name="Labutti K."/>
            <person name="Haridas S."/>
            <person name="Kuo A."/>
            <person name="Salamov A."/>
            <person name="Ahrendt S.R."/>
            <person name="Lipzen A."/>
            <person name="Sullivan W."/>
            <person name="Andreopoulos W.B."/>
            <person name="Clum A."/>
            <person name="Lindquist E."/>
            <person name="Daum C."/>
            <person name="Ramamoorthy G.K."/>
            <person name="Gryganskyi A."/>
            <person name="Culley D."/>
            <person name="Magnuson J.K."/>
            <person name="James T.Y."/>
            <person name="O'Malley M.A."/>
            <person name="Stajich J.E."/>
            <person name="Spatafora J.W."/>
            <person name="Visel A."/>
            <person name="Grigoriev I.V."/>
        </authorList>
    </citation>
    <scope>NUCLEOTIDE SEQUENCE [LARGE SCALE GENOMIC DNA]</scope>
    <source>
        <strain evidence="2 3">NRRL 3301</strain>
    </source>
</reference>
<feature type="region of interest" description="Disordered" evidence="1">
    <location>
        <begin position="207"/>
        <end position="293"/>
    </location>
</feature>
<feature type="compositionally biased region" description="Polar residues" evidence="1">
    <location>
        <begin position="87"/>
        <end position="97"/>
    </location>
</feature>
<dbReference type="Proteomes" id="UP000242146">
    <property type="component" value="Unassembled WGS sequence"/>
</dbReference>
<feature type="compositionally biased region" description="Pro residues" evidence="1">
    <location>
        <begin position="491"/>
        <end position="502"/>
    </location>
</feature>
<dbReference type="AlphaFoldDB" id="A0A1X2GPF4"/>
<gene>
    <name evidence="2" type="ORF">DM01DRAFT_1333971</name>
</gene>
<sequence length="695" mass="75065">MPLPEKRRIADNDERDLRLKLSKLRPDFPTVNMQPIGVTFRERRERHKRKITTTTNNNTLDDTDLSVLSFDSNTTFGKFDHDGLPLSQFTQPPTTQESLPDRSPAPRRPSRLSMPSLFRSPTPRRFPPSPILFRYSPPPSSVSGSEASPPPIPPAESPSTSTPSPLLPLPKHVISVHSSLSSAIGHPWVHSQDPGVSIVQPLSLVSVNSSPSVSPPPRLAVTSKDGRRLATPLSPSPALHDLAEQDQAEKETASPRPKEPSVIVIDKPNGQPVAEPPAPAPVPPATSSGSMVSAGKKPAKYAMMDFVPTSKRGSKRVIGSSFKRQWIDSMFDKNNGSDHISEDAISIASSHHEQQVQPTSSHDQHQPTQRSAIRDTDSIDSSAIHLVKSTSVQNGLTAPDSLPETAEQHEPESKQAFSTQLSSHTDDAVPPSSDASVVPTDTGFLPSSQRKEPTRAVGPASPTMDDYPNDYPIDDYPDDLYDEDLPVHQTPAPPVQQQPQPSPRDSSRVSPPFVHDFNHPSPSAAHERVSPDVADLSFSGAASDDRDSPSTTDQQQRSTSPAVNTPTASEPNSPLFMVPPSILGIPQPVDYQSSAQPEASSSKPSSQHHVRSVESMEVPEPVPPTSPTPPLMTYPSGPADKGKGKAKADAPVQDPSPPRAISGLFDDDLMDFMSWHDDDDAIGLEQPSPSHHVKQ</sequence>
<feature type="compositionally biased region" description="Basic and acidic residues" evidence="1">
    <location>
        <begin position="241"/>
        <end position="259"/>
    </location>
</feature>
<feature type="compositionally biased region" description="Polar residues" evidence="1">
    <location>
        <begin position="590"/>
        <end position="607"/>
    </location>
</feature>
<feature type="compositionally biased region" description="Pro residues" evidence="1">
    <location>
        <begin position="274"/>
        <end position="284"/>
    </location>
</feature>
<feature type="compositionally biased region" description="Acidic residues" evidence="1">
    <location>
        <begin position="472"/>
        <end position="484"/>
    </location>
</feature>
<keyword evidence="3" id="KW-1185">Reference proteome</keyword>
<evidence type="ECO:0000256" key="1">
    <source>
        <dbReference type="SAM" id="MobiDB-lite"/>
    </source>
</evidence>